<evidence type="ECO:0000313" key="2">
    <source>
        <dbReference type="Proteomes" id="UP001158067"/>
    </source>
</evidence>
<name>A0ABY1PST9_9BACT</name>
<dbReference type="Proteomes" id="UP001158067">
    <property type="component" value="Unassembled WGS sequence"/>
</dbReference>
<gene>
    <name evidence="1" type="ORF">SAMN06265222_1011166</name>
</gene>
<keyword evidence="2" id="KW-1185">Reference proteome</keyword>
<dbReference type="EMBL" id="FXUG01000001">
    <property type="protein sequence ID" value="SMP44623.1"/>
    <property type="molecule type" value="Genomic_DNA"/>
</dbReference>
<proteinExistence type="predicted"/>
<evidence type="ECO:0000313" key="1">
    <source>
        <dbReference type="EMBL" id="SMP44623.1"/>
    </source>
</evidence>
<sequence>MCMVPVTIGVLENDDICWWSPPIWEPMAKHSANARGFAKWWYDQRENVGM</sequence>
<organism evidence="1 2">
    <name type="scientific">Neorhodopirellula lusitana</name>
    <dbReference type="NCBI Taxonomy" id="445327"/>
    <lineage>
        <taxon>Bacteria</taxon>
        <taxon>Pseudomonadati</taxon>
        <taxon>Planctomycetota</taxon>
        <taxon>Planctomycetia</taxon>
        <taxon>Pirellulales</taxon>
        <taxon>Pirellulaceae</taxon>
        <taxon>Neorhodopirellula</taxon>
    </lineage>
</organism>
<comment type="caution">
    <text evidence="1">The sequence shown here is derived from an EMBL/GenBank/DDBJ whole genome shotgun (WGS) entry which is preliminary data.</text>
</comment>
<protein>
    <submittedName>
        <fullName evidence="1">Uncharacterized protein</fullName>
    </submittedName>
</protein>
<reference evidence="1 2" key="1">
    <citation type="submission" date="2017-05" db="EMBL/GenBank/DDBJ databases">
        <authorList>
            <person name="Varghese N."/>
            <person name="Submissions S."/>
        </authorList>
    </citation>
    <scope>NUCLEOTIDE SEQUENCE [LARGE SCALE GENOMIC DNA]</scope>
    <source>
        <strain evidence="1 2">DSM 25457</strain>
    </source>
</reference>
<accession>A0ABY1PST9</accession>